<evidence type="ECO:0000313" key="3">
    <source>
        <dbReference type="Proteomes" id="UP000198287"/>
    </source>
</evidence>
<dbReference type="Proteomes" id="UP000198287">
    <property type="component" value="Unassembled WGS sequence"/>
</dbReference>
<accession>A0A226D102</accession>
<evidence type="ECO:0000256" key="1">
    <source>
        <dbReference type="SAM" id="SignalP"/>
    </source>
</evidence>
<protein>
    <submittedName>
        <fullName evidence="2">Uncharacterized protein</fullName>
    </submittedName>
</protein>
<organism evidence="2 3">
    <name type="scientific">Folsomia candida</name>
    <name type="common">Springtail</name>
    <dbReference type="NCBI Taxonomy" id="158441"/>
    <lineage>
        <taxon>Eukaryota</taxon>
        <taxon>Metazoa</taxon>
        <taxon>Ecdysozoa</taxon>
        <taxon>Arthropoda</taxon>
        <taxon>Hexapoda</taxon>
        <taxon>Collembola</taxon>
        <taxon>Entomobryomorpha</taxon>
        <taxon>Isotomoidea</taxon>
        <taxon>Isotomidae</taxon>
        <taxon>Proisotominae</taxon>
        <taxon>Folsomia</taxon>
    </lineage>
</organism>
<sequence length="325" mass="36647">MFATLIKLLVVLFVVHQAIDAQQFSPQFQRIAAKCSRLSPTAHSQPLICSRSYSLLYIYHLNALAPVGVLRAWSTYSRTPEGGVRDFFWGTEYAKYGPAGANEPVNLTAYLNSHQKKGLHTSEDEPPPPKNIYVGLESSLLKSNKEPHKNFITDLEYQKELIGIGGTYGDLQIVSSKKHIVESDHFPPESVYKFAKDSWIRNINRADMAALSIPYRLHKDFTTTGAVVGNQGYRGEFVTELSKLMREGKYDEVVRLSILEYNKSLGDKTHRGNNEELFDYYKPGILAGLKVQVKNGLLSEEKLTEFSDELELTKITGYRQTTKCA</sequence>
<feature type="signal peptide" evidence="1">
    <location>
        <begin position="1"/>
        <end position="21"/>
    </location>
</feature>
<comment type="caution">
    <text evidence="2">The sequence shown here is derived from an EMBL/GenBank/DDBJ whole genome shotgun (WGS) entry which is preliminary data.</text>
</comment>
<reference evidence="2 3" key="1">
    <citation type="submission" date="2015-12" db="EMBL/GenBank/DDBJ databases">
        <title>The genome of Folsomia candida.</title>
        <authorList>
            <person name="Faddeeva A."/>
            <person name="Derks M.F."/>
            <person name="Anvar Y."/>
            <person name="Smit S."/>
            <person name="Van Straalen N."/>
            <person name="Roelofs D."/>
        </authorList>
    </citation>
    <scope>NUCLEOTIDE SEQUENCE [LARGE SCALE GENOMIC DNA]</scope>
    <source>
        <strain evidence="2 3">VU population</strain>
        <tissue evidence="2">Whole body</tissue>
    </source>
</reference>
<feature type="chain" id="PRO_5012104183" evidence="1">
    <location>
        <begin position="22"/>
        <end position="325"/>
    </location>
</feature>
<dbReference type="AlphaFoldDB" id="A0A226D102"/>
<dbReference type="OrthoDB" id="10332212at2759"/>
<keyword evidence="3" id="KW-1185">Reference proteome</keyword>
<evidence type="ECO:0000313" key="2">
    <source>
        <dbReference type="EMBL" id="OXA38331.1"/>
    </source>
</evidence>
<name>A0A226D102_FOLCA</name>
<gene>
    <name evidence="2" type="ORF">Fcan01_26816</name>
</gene>
<dbReference type="EMBL" id="LNIX01000046">
    <property type="protein sequence ID" value="OXA38331.1"/>
    <property type="molecule type" value="Genomic_DNA"/>
</dbReference>
<proteinExistence type="predicted"/>
<keyword evidence="1" id="KW-0732">Signal</keyword>